<evidence type="ECO:0000313" key="3">
    <source>
        <dbReference type="Proteomes" id="UP000320582"/>
    </source>
</evidence>
<proteinExistence type="predicted"/>
<dbReference type="SMART" id="SM00460">
    <property type="entry name" value="TGc"/>
    <property type="match status" value="1"/>
</dbReference>
<dbReference type="RefSeq" id="WP_142083485.1">
    <property type="nucleotide sequence ID" value="NZ_VFPT01000001.1"/>
</dbReference>
<keyword evidence="3" id="KW-1185">Reference proteome</keyword>
<evidence type="ECO:0000313" key="2">
    <source>
        <dbReference type="EMBL" id="TQM94623.1"/>
    </source>
</evidence>
<protein>
    <submittedName>
        <fullName evidence="2">Transglutaminase-like putative cysteine protease</fullName>
    </submittedName>
</protein>
<dbReference type="EMBL" id="VFPT01000001">
    <property type="protein sequence ID" value="TQM94623.1"/>
    <property type="molecule type" value="Genomic_DNA"/>
</dbReference>
<dbReference type="AlphaFoldDB" id="A0A543KHR7"/>
<dbReference type="PANTHER" id="PTHR33490:SF12">
    <property type="entry name" value="BLL5557 PROTEIN"/>
    <property type="match status" value="1"/>
</dbReference>
<feature type="domain" description="Transglutaminase-like" evidence="1">
    <location>
        <begin position="158"/>
        <end position="218"/>
    </location>
</feature>
<dbReference type="InterPro" id="IPR002931">
    <property type="entry name" value="Transglutaminase-like"/>
</dbReference>
<dbReference type="GO" id="GO:0008233">
    <property type="term" value="F:peptidase activity"/>
    <property type="evidence" value="ECO:0007669"/>
    <property type="project" value="UniProtKB-KW"/>
</dbReference>
<evidence type="ECO:0000259" key="1">
    <source>
        <dbReference type="SMART" id="SM00460"/>
    </source>
</evidence>
<comment type="caution">
    <text evidence="2">The sequence shown here is derived from an EMBL/GenBank/DDBJ whole genome shotgun (WGS) entry which is preliminary data.</text>
</comment>
<keyword evidence="2" id="KW-0378">Hydrolase</keyword>
<dbReference type="PANTHER" id="PTHR33490">
    <property type="entry name" value="BLR5614 PROTEIN-RELATED"/>
    <property type="match status" value="1"/>
</dbReference>
<keyword evidence="2" id="KW-0645">Protease</keyword>
<reference evidence="2 3" key="1">
    <citation type="submission" date="2019-06" db="EMBL/GenBank/DDBJ databases">
        <title>Genomic Encyclopedia of Archaeal and Bacterial Type Strains, Phase II (KMG-II): from individual species to whole genera.</title>
        <authorList>
            <person name="Goeker M."/>
        </authorList>
    </citation>
    <scope>NUCLEOTIDE SEQUENCE [LARGE SCALE GENOMIC DNA]</scope>
    <source>
        <strain evidence="2 3">DSM 18423</strain>
    </source>
</reference>
<accession>A0A543KHR7</accession>
<dbReference type="Gene3D" id="3.10.620.30">
    <property type="match status" value="1"/>
</dbReference>
<sequence>MQFDIDVFIDFDLTQGDAALLMIEAARKGGQHIVHSRLDIENAELRKMGAEGSLDQRVWAITKDNRLQARYRASVEVDRAITAIEDLPTTPLDALPNEALAYLRPSRYCPSDLFQSFVSRKFPDLNGGALILAIRDWVQGALAYVPGSSNSSTSAMETFMSREGVCRDYAHLVCALARASGIPARYVSGYGPDVTPPDFHAVAEVWLGGGWHLVDATAMSTPDTMVVIGAGRDCADVAFMETGNEAQFRELNIRVTRR</sequence>
<dbReference type="Pfam" id="PF01841">
    <property type="entry name" value="Transglut_core"/>
    <property type="match status" value="1"/>
</dbReference>
<dbReference type="Proteomes" id="UP000320582">
    <property type="component" value="Unassembled WGS sequence"/>
</dbReference>
<gene>
    <name evidence="2" type="ORF">BD293_3307</name>
</gene>
<dbReference type="OrthoDB" id="5438043at2"/>
<name>A0A543KHR7_9RHOB</name>
<dbReference type="Gene3D" id="2.60.40.2250">
    <property type="match status" value="1"/>
</dbReference>
<dbReference type="SUPFAM" id="SSF54001">
    <property type="entry name" value="Cysteine proteinases"/>
    <property type="match status" value="1"/>
</dbReference>
<organism evidence="2 3">
    <name type="scientific">Roseinatronobacter monicus</name>
    <dbReference type="NCBI Taxonomy" id="393481"/>
    <lineage>
        <taxon>Bacteria</taxon>
        <taxon>Pseudomonadati</taxon>
        <taxon>Pseudomonadota</taxon>
        <taxon>Alphaproteobacteria</taxon>
        <taxon>Rhodobacterales</taxon>
        <taxon>Paracoccaceae</taxon>
        <taxon>Roseinatronobacter</taxon>
    </lineage>
</organism>
<dbReference type="GO" id="GO:0006508">
    <property type="term" value="P:proteolysis"/>
    <property type="evidence" value="ECO:0007669"/>
    <property type="project" value="UniProtKB-KW"/>
</dbReference>
<dbReference type="InterPro" id="IPR038765">
    <property type="entry name" value="Papain-like_cys_pep_sf"/>
</dbReference>